<dbReference type="Proteomes" id="UP000239480">
    <property type="component" value="Unassembled WGS sequence"/>
</dbReference>
<keyword evidence="4" id="KW-1185">Reference proteome</keyword>
<keyword evidence="2" id="KW-0472">Membrane</keyword>
<name>A0A2T0RVY1_9RHOB</name>
<protein>
    <submittedName>
        <fullName evidence="3">Uncharacterized protein</fullName>
    </submittedName>
</protein>
<feature type="transmembrane region" description="Helical" evidence="2">
    <location>
        <begin position="100"/>
        <end position="121"/>
    </location>
</feature>
<sequence>MRVPAAAELDDFTFANGGISPSMTKNLPKTEKFLPMGHHLSHSSIVTQGREQALRDDMTHDPDTGPQPHDAEGGKDIAASPGGSTFELEEGTRRLRSGDLVISPILMLISLVFAIQSALMIHNTVSSGVSKIATSPGLFSTLTSVLIFRRSCWVCVGGHSHPRRVLIPASRRAQGVFRAMGNVRACHRCGALLRFLI</sequence>
<keyword evidence="2" id="KW-0812">Transmembrane</keyword>
<dbReference type="RefSeq" id="WP_106204253.1">
    <property type="nucleotide sequence ID" value="NZ_PVTD01000002.1"/>
</dbReference>
<dbReference type="AlphaFoldDB" id="A0A2T0RVY1"/>
<keyword evidence="2" id="KW-1133">Transmembrane helix</keyword>
<gene>
    <name evidence="3" type="ORF">CLV78_102527</name>
</gene>
<feature type="region of interest" description="Disordered" evidence="1">
    <location>
        <begin position="56"/>
        <end position="90"/>
    </location>
</feature>
<reference evidence="3 4" key="1">
    <citation type="submission" date="2018-03" db="EMBL/GenBank/DDBJ databases">
        <title>Genomic Encyclopedia of Archaeal and Bacterial Type Strains, Phase II (KMG-II): from individual species to whole genera.</title>
        <authorList>
            <person name="Goeker M."/>
        </authorList>
    </citation>
    <scope>NUCLEOTIDE SEQUENCE [LARGE SCALE GENOMIC DNA]</scope>
    <source>
        <strain evidence="3 4">DSM 29328</strain>
    </source>
</reference>
<evidence type="ECO:0000256" key="1">
    <source>
        <dbReference type="SAM" id="MobiDB-lite"/>
    </source>
</evidence>
<evidence type="ECO:0000313" key="4">
    <source>
        <dbReference type="Proteomes" id="UP000239480"/>
    </source>
</evidence>
<accession>A0A2T0RVY1</accession>
<organism evidence="3 4">
    <name type="scientific">Aliiruegeria haliotis</name>
    <dbReference type="NCBI Taxonomy" id="1280846"/>
    <lineage>
        <taxon>Bacteria</taxon>
        <taxon>Pseudomonadati</taxon>
        <taxon>Pseudomonadota</taxon>
        <taxon>Alphaproteobacteria</taxon>
        <taxon>Rhodobacterales</taxon>
        <taxon>Roseobacteraceae</taxon>
        <taxon>Aliiruegeria</taxon>
    </lineage>
</organism>
<evidence type="ECO:0000256" key="2">
    <source>
        <dbReference type="SAM" id="Phobius"/>
    </source>
</evidence>
<comment type="caution">
    <text evidence="3">The sequence shown here is derived from an EMBL/GenBank/DDBJ whole genome shotgun (WGS) entry which is preliminary data.</text>
</comment>
<proteinExistence type="predicted"/>
<evidence type="ECO:0000313" key="3">
    <source>
        <dbReference type="EMBL" id="PRY25349.1"/>
    </source>
</evidence>
<feature type="compositionally biased region" description="Basic and acidic residues" evidence="1">
    <location>
        <begin position="56"/>
        <end position="75"/>
    </location>
</feature>
<dbReference type="EMBL" id="PVTD01000002">
    <property type="protein sequence ID" value="PRY25349.1"/>
    <property type="molecule type" value="Genomic_DNA"/>
</dbReference>